<evidence type="ECO:0008006" key="3">
    <source>
        <dbReference type="Google" id="ProtNLM"/>
    </source>
</evidence>
<dbReference type="AlphaFoldDB" id="A0A0J8G370"/>
<proteinExistence type="predicted"/>
<dbReference type="Gene3D" id="1.10.287.3020">
    <property type="match status" value="1"/>
</dbReference>
<evidence type="ECO:0000313" key="2">
    <source>
        <dbReference type="Proteomes" id="UP000037551"/>
    </source>
</evidence>
<accession>A0A0J8G370</accession>
<dbReference type="Pfam" id="PF11342">
    <property type="entry name" value="DUF3144"/>
    <property type="match status" value="1"/>
</dbReference>
<comment type="caution">
    <text evidence="1">The sequence shown here is derived from an EMBL/GenBank/DDBJ whole genome shotgun (WGS) entry which is preliminary data.</text>
</comment>
<name>A0A0J8G370_9PSED</name>
<dbReference type="InterPro" id="IPR021490">
    <property type="entry name" value="DUF3144"/>
</dbReference>
<dbReference type="PATRIC" id="fig|1674920.3.peg.1773"/>
<dbReference type="STRING" id="1674920.ACR52_05300"/>
<reference evidence="1 2" key="1">
    <citation type="submission" date="2015-06" db="EMBL/GenBank/DDBJ databases">
        <title>Draft genome sequence of an Antarctic Pseudomonas sp. strain KG01 with full potential for biotechnological applications.</title>
        <authorList>
            <person name="Pavlov M.S."/>
            <person name="Lira F."/>
            <person name="Martinez J.L."/>
            <person name="Marshall S.H."/>
        </authorList>
    </citation>
    <scope>NUCLEOTIDE SEQUENCE [LARGE SCALE GENOMIC DNA]</scope>
    <source>
        <strain evidence="1 2">KG01</strain>
    </source>
</reference>
<protein>
    <recommendedName>
        <fullName evidence="3">DUF3144 domain-containing protein</fullName>
    </recommendedName>
</protein>
<sequence length="102" mass="11566">MADATDHAFYDRADAHIELSNEQLKTFENLGQVSASMTFGTTRFNAWASARSFKSGAEMADAREALLKYFTDQYRLMLEDNLDDHINNFSQYMQVKAAPTAE</sequence>
<gene>
    <name evidence="1" type="ORF">ACR52_05300</name>
</gene>
<dbReference type="OrthoDB" id="5344355at2"/>
<dbReference type="RefSeq" id="WP_048721237.1">
    <property type="nucleotide sequence ID" value="NZ_LFMW01000002.1"/>
</dbReference>
<evidence type="ECO:0000313" key="1">
    <source>
        <dbReference type="EMBL" id="KMT56997.1"/>
    </source>
</evidence>
<dbReference type="EMBL" id="LFMW01000002">
    <property type="protein sequence ID" value="KMT56997.1"/>
    <property type="molecule type" value="Genomic_DNA"/>
</dbReference>
<organism evidence="1 2">
    <name type="scientific">Pseudomonas fildesensis</name>
    <dbReference type="NCBI Taxonomy" id="1674920"/>
    <lineage>
        <taxon>Bacteria</taxon>
        <taxon>Pseudomonadati</taxon>
        <taxon>Pseudomonadota</taxon>
        <taxon>Gammaproteobacteria</taxon>
        <taxon>Pseudomonadales</taxon>
        <taxon>Pseudomonadaceae</taxon>
        <taxon>Pseudomonas</taxon>
    </lineage>
</organism>
<keyword evidence="2" id="KW-1185">Reference proteome</keyword>
<dbReference type="Proteomes" id="UP000037551">
    <property type="component" value="Unassembled WGS sequence"/>
</dbReference>